<name>A0A8S1CRH2_9INSE</name>
<dbReference type="EMBL" id="CADEPI010000055">
    <property type="protein sequence ID" value="CAB3370796.1"/>
    <property type="molecule type" value="Genomic_DNA"/>
</dbReference>
<feature type="binding site" evidence="13">
    <location>
        <position position="276"/>
    </location>
    <ligand>
        <name>substrate</name>
    </ligand>
</feature>
<dbReference type="SUPFAM" id="SSF56529">
    <property type="entry name" value="FAH"/>
    <property type="match status" value="1"/>
</dbReference>
<dbReference type="AlphaFoldDB" id="A0A8S1CRH2"/>
<evidence type="ECO:0000256" key="6">
    <source>
        <dbReference type="ARBA" id="ARBA00022723"/>
    </source>
</evidence>
<dbReference type="InterPro" id="IPR036462">
    <property type="entry name" value="Fumarylacetoacetase_N_sf"/>
</dbReference>
<evidence type="ECO:0000256" key="11">
    <source>
        <dbReference type="ARBA" id="ARBA00023232"/>
    </source>
</evidence>
<dbReference type="GO" id="GO:0006572">
    <property type="term" value="P:L-tyrosine catabolic process"/>
    <property type="evidence" value="ECO:0007669"/>
    <property type="project" value="UniProtKB-UniRule"/>
</dbReference>
<dbReference type="PANTHER" id="PTHR43069">
    <property type="entry name" value="FUMARYLACETOACETASE"/>
    <property type="match status" value="1"/>
</dbReference>
<evidence type="ECO:0000256" key="15">
    <source>
        <dbReference type="RuleBase" id="RU366008"/>
    </source>
</evidence>
<dbReference type="Proteomes" id="UP000494165">
    <property type="component" value="Unassembled WGS sequence"/>
</dbReference>
<evidence type="ECO:0000256" key="5">
    <source>
        <dbReference type="ARBA" id="ARBA00014741"/>
    </source>
</evidence>
<dbReference type="GO" id="GO:0004334">
    <property type="term" value="F:fumarylacetoacetase activity"/>
    <property type="evidence" value="ECO:0007669"/>
    <property type="project" value="UniProtKB-UniRule"/>
</dbReference>
<evidence type="ECO:0000256" key="10">
    <source>
        <dbReference type="ARBA" id="ARBA00022878"/>
    </source>
</evidence>
<evidence type="ECO:0000256" key="14">
    <source>
        <dbReference type="PIRSR" id="PIRSR605959-3"/>
    </source>
</evidence>
<comment type="catalytic activity">
    <reaction evidence="1 15">
        <text>4-fumarylacetoacetate + H2O = acetoacetate + fumarate + H(+)</text>
        <dbReference type="Rhea" id="RHEA:10244"/>
        <dbReference type="ChEBI" id="CHEBI:13705"/>
        <dbReference type="ChEBI" id="CHEBI:15377"/>
        <dbReference type="ChEBI" id="CHEBI:15378"/>
        <dbReference type="ChEBI" id="CHEBI:18034"/>
        <dbReference type="ChEBI" id="CHEBI:29806"/>
        <dbReference type="EC" id="3.7.1.2"/>
    </reaction>
</comment>
<dbReference type="InterPro" id="IPR011234">
    <property type="entry name" value="Fumarylacetoacetase-like_C"/>
</dbReference>
<dbReference type="InterPro" id="IPR015377">
    <property type="entry name" value="Fumarylacetoacetase_N"/>
</dbReference>
<keyword evidence="6 14" id="KW-0479">Metal-binding</keyword>
<dbReference type="SUPFAM" id="SSF63433">
    <property type="entry name" value="Fumarylacetoacetate hydrolase, FAH, N-terminal domain"/>
    <property type="match status" value="1"/>
</dbReference>
<comment type="similarity">
    <text evidence="3 15">Belongs to the FAH family.</text>
</comment>
<keyword evidence="10 15" id="KW-0828">Tyrosine catabolism</keyword>
<sequence length="478" mass="53303">MGLLLLLLLFLVFISSPAQLPEEDLTNFPDKMKSFISYPSDCEFPIENLPYGVFSTDANPTPRIGVAIGDQVLDLTVVKHLFNGPLLGDRQAVFDQPTLNDFMALGHLAWAEARAVLQRILSVDDQTLQGDASLQDRAFVPLSSVKMHLPANIGDYTDFYSSIHHATNVGIMFRGKENALMPNWKHLPVGYHGRASSIVISGTPVRRPHGQTAPVEGQPPVFGPCRLLDFELEVGFFVGPGNELGQPIPAEKAHEHIFGFVLVNDWSARDIQKWEYVPLGPFLAKNFATTISPWVVTTLALSQFTVPNFPQDPEPLSYLKHSDPFNFDINLEVDIKPPDAALPSTIVRSNYKYLYWTAKQQLAHHTVTGCNLRPGDMLASGTISGEVELTECLPQMKTHNIYLVLQEPDSFGSMLELSWKGTKQVQLIGGSTRKFIQDGDEVILRGASIHFTVNLRHVFYLKYNLKLRKSRKLSSLNI</sequence>
<dbReference type="InterPro" id="IPR005959">
    <property type="entry name" value="Fumarylacetoacetase"/>
</dbReference>
<feature type="binding site" evidence="13">
    <location>
        <position position="382"/>
    </location>
    <ligand>
        <name>substrate</name>
    </ligand>
</feature>
<dbReference type="Gene3D" id="2.30.30.230">
    <property type="entry name" value="Fumarylacetoacetase, N-terminal domain"/>
    <property type="match status" value="1"/>
</dbReference>
<organism evidence="19 20">
    <name type="scientific">Cloeon dipterum</name>
    <dbReference type="NCBI Taxonomy" id="197152"/>
    <lineage>
        <taxon>Eukaryota</taxon>
        <taxon>Metazoa</taxon>
        <taxon>Ecdysozoa</taxon>
        <taxon>Arthropoda</taxon>
        <taxon>Hexapoda</taxon>
        <taxon>Insecta</taxon>
        <taxon>Pterygota</taxon>
        <taxon>Palaeoptera</taxon>
        <taxon>Ephemeroptera</taxon>
        <taxon>Pisciforma</taxon>
        <taxon>Baetidae</taxon>
        <taxon>Cloeon</taxon>
    </lineage>
</organism>
<keyword evidence="8 14" id="KW-0106">Calcium</keyword>
<evidence type="ECO:0000313" key="20">
    <source>
        <dbReference type="Proteomes" id="UP000494165"/>
    </source>
</evidence>
<dbReference type="Pfam" id="PF09298">
    <property type="entry name" value="FAA_hydrolase_N"/>
    <property type="match status" value="1"/>
</dbReference>
<evidence type="ECO:0000259" key="18">
    <source>
        <dbReference type="Pfam" id="PF09298"/>
    </source>
</evidence>
<feature type="signal peptide" evidence="16">
    <location>
        <begin position="1"/>
        <end position="18"/>
    </location>
</feature>
<comment type="cofactor">
    <cofactor evidence="15">
        <name>Mg(2+)</name>
        <dbReference type="ChEBI" id="CHEBI:18420"/>
    </cofactor>
    <cofactor evidence="15">
        <name>Ca(2+)</name>
        <dbReference type="ChEBI" id="CHEBI:29108"/>
    </cofactor>
</comment>
<feature type="binding site" evidence="14">
    <location>
        <position position="231"/>
    </location>
    <ligand>
        <name>Ca(2+)</name>
        <dbReference type="ChEBI" id="CHEBI:29108"/>
    </ligand>
</feature>
<evidence type="ECO:0000256" key="4">
    <source>
        <dbReference type="ARBA" id="ARBA00012094"/>
    </source>
</evidence>
<dbReference type="GO" id="GO:0046872">
    <property type="term" value="F:metal ion binding"/>
    <property type="evidence" value="ECO:0007669"/>
    <property type="project" value="UniProtKB-UniRule"/>
</dbReference>
<evidence type="ECO:0000256" key="3">
    <source>
        <dbReference type="ARBA" id="ARBA00010211"/>
    </source>
</evidence>
<evidence type="ECO:0000256" key="2">
    <source>
        <dbReference type="ARBA" id="ARBA00004782"/>
    </source>
</evidence>
<evidence type="ECO:0000256" key="1">
    <source>
        <dbReference type="ARBA" id="ARBA00000353"/>
    </source>
</evidence>
<keyword evidence="9 14" id="KW-0460">Magnesium</keyword>
<dbReference type="OrthoDB" id="9971669at2759"/>
<feature type="binding site" evidence="14">
    <location>
        <position position="233"/>
    </location>
    <ligand>
        <name>Mg(2+)</name>
        <dbReference type="ChEBI" id="CHEBI:18420"/>
    </ligand>
</feature>
<feature type="domain" description="Fumarylacetoacetase N-terminal" evidence="18">
    <location>
        <begin position="47"/>
        <end position="150"/>
    </location>
</feature>
<feature type="active site" description="Proton acceptor" evidence="12">
    <location>
        <position position="165"/>
    </location>
</feature>
<dbReference type="PANTHER" id="PTHR43069:SF2">
    <property type="entry name" value="FUMARYLACETOACETASE"/>
    <property type="match status" value="1"/>
</dbReference>
<dbReference type="FunFam" id="3.90.850.10:FF:000004">
    <property type="entry name" value="Fumarylacetoacetase"/>
    <property type="match status" value="1"/>
</dbReference>
<dbReference type="GO" id="GO:0006559">
    <property type="term" value="P:L-phenylalanine catabolic process"/>
    <property type="evidence" value="ECO:0007669"/>
    <property type="project" value="UniProtKB-UniRule"/>
</dbReference>
<feature type="binding site" evidence="14">
    <location>
        <position position="289"/>
    </location>
    <ligand>
        <name>Mg(2+)</name>
        <dbReference type="ChEBI" id="CHEBI:18420"/>
    </ligand>
</feature>
<dbReference type="Gene3D" id="3.90.850.10">
    <property type="entry name" value="Fumarylacetoacetase-like, C-terminal domain"/>
    <property type="match status" value="1"/>
</dbReference>
<evidence type="ECO:0000256" key="16">
    <source>
        <dbReference type="SAM" id="SignalP"/>
    </source>
</evidence>
<evidence type="ECO:0000256" key="8">
    <source>
        <dbReference type="ARBA" id="ARBA00022837"/>
    </source>
</evidence>
<dbReference type="GO" id="GO:1902000">
    <property type="term" value="P:homogentisate catabolic process"/>
    <property type="evidence" value="ECO:0007669"/>
    <property type="project" value="TreeGrafter"/>
</dbReference>
<evidence type="ECO:0000259" key="17">
    <source>
        <dbReference type="Pfam" id="PF01557"/>
    </source>
</evidence>
<keyword evidence="7 15" id="KW-0378">Hydrolase</keyword>
<feature type="binding site" evidence="13">
    <location>
        <position position="174"/>
    </location>
    <ligand>
        <name>substrate</name>
    </ligand>
</feature>
<feature type="binding site" evidence="14">
    <location>
        <position position="265"/>
    </location>
    <ligand>
        <name>Ca(2+)</name>
        <dbReference type="ChEBI" id="CHEBI:29108"/>
    </ligand>
</feature>
<feature type="binding site" evidence="13">
    <location>
        <position position="160"/>
    </location>
    <ligand>
        <name>substrate</name>
    </ligand>
</feature>
<feature type="binding site" evidence="13">
    <location>
        <position position="272"/>
    </location>
    <ligand>
        <name>substrate</name>
    </ligand>
</feature>
<comment type="pathway">
    <text evidence="2 15">Amino-acid degradation; L-phenylalanine degradation; acetoacetate and fumarate from L-phenylalanine: step 6/6.</text>
</comment>
<feature type="binding site" evidence="14">
    <location>
        <position position="265"/>
    </location>
    <ligand>
        <name>Mg(2+)</name>
        <dbReference type="ChEBI" id="CHEBI:18420"/>
    </ligand>
</feature>
<dbReference type="NCBIfam" id="TIGR01266">
    <property type="entry name" value="fum_ac_acetase"/>
    <property type="match status" value="1"/>
</dbReference>
<protein>
    <recommendedName>
        <fullName evidence="5 15">Fumarylacetoacetase</fullName>
        <ecNumber evidence="4 15">3.7.1.2</ecNumber>
    </recommendedName>
    <alternativeName>
        <fullName evidence="15">Fumarylacetoacetate hydrolase</fullName>
    </alternativeName>
</protein>
<gene>
    <name evidence="19" type="ORF">CLODIP_2_CD09799</name>
</gene>
<dbReference type="Pfam" id="PF01557">
    <property type="entry name" value="FAA_hydrolase"/>
    <property type="match status" value="1"/>
</dbReference>
<dbReference type="EC" id="3.7.1.2" evidence="4 15"/>
<keyword evidence="16" id="KW-0732">Signal</keyword>
<keyword evidence="11 15" id="KW-0585">Phenylalanine catabolism</keyword>
<dbReference type="FunFam" id="2.30.30.230:FF:000001">
    <property type="entry name" value="Fumarylacetoacetase"/>
    <property type="match status" value="1"/>
</dbReference>
<comment type="caution">
    <text evidence="19">The sequence shown here is derived from an EMBL/GenBank/DDBJ whole genome shotgun (WGS) entry which is preliminary data.</text>
</comment>
<keyword evidence="20" id="KW-1185">Reference proteome</keyword>
<evidence type="ECO:0000313" key="19">
    <source>
        <dbReference type="EMBL" id="CAB3370796.1"/>
    </source>
</evidence>
<feature type="chain" id="PRO_5035835367" description="Fumarylacetoacetase" evidence="16">
    <location>
        <begin position="19"/>
        <end position="478"/>
    </location>
</feature>
<evidence type="ECO:0000256" key="9">
    <source>
        <dbReference type="ARBA" id="ARBA00022842"/>
    </source>
</evidence>
<reference evidence="19 20" key="1">
    <citation type="submission" date="2020-04" db="EMBL/GenBank/DDBJ databases">
        <authorList>
            <person name="Alioto T."/>
            <person name="Alioto T."/>
            <person name="Gomez Garrido J."/>
        </authorList>
    </citation>
    <scope>NUCLEOTIDE SEQUENCE [LARGE SCALE GENOMIC DNA]</scope>
</reference>
<evidence type="ECO:0000256" key="13">
    <source>
        <dbReference type="PIRSR" id="PIRSR605959-2"/>
    </source>
</evidence>
<dbReference type="InterPro" id="IPR036663">
    <property type="entry name" value="Fumarylacetoacetase_C_sf"/>
</dbReference>
<accession>A0A8S1CRH2</accession>
<evidence type="ECO:0000256" key="12">
    <source>
        <dbReference type="PIRSR" id="PIRSR605959-1"/>
    </source>
</evidence>
<proteinExistence type="inferred from homology"/>
<feature type="binding site" evidence="14">
    <location>
        <position position="285"/>
    </location>
    <ligand>
        <name>Mg(2+)</name>
        <dbReference type="ChEBI" id="CHEBI:18420"/>
    </ligand>
</feature>
<evidence type="ECO:0000256" key="7">
    <source>
        <dbReference type="ARBA" id="ARBA00022801"/>
    </source>
</evidence>
<feature type="domain" description="Fumarylacetoacetase-like C-terminal" evidence="17">
    <location>
        <begin position="158"/>
        <end position="444"/>
    </location>
</feature>
<feature type="binding site" evidence="14">
    <location>
        <position position="158"/>
    </location>
    <ligand>
        <name>Ca(2+)</name>
        <dbReference type="ChEBI" id="CHEBI:29108"/>
    </ligand>
</feature>